<gene>
    <name evidence="1" type="ORF">FD34_GL000463</name>
</gene>
<dbReference type="RefSeq" id="WP_057805761.1">
    <property type="nucleotide sequence ID" value="NZ_AZGO01000008.1"/>
</dbReference>
<comment type="caution">
    <text evidence="1">The sequence shown here is derived from an EMBL/GenBank/DDBJ whole genome shotgun (WGS) entry which is preliminary data.</text>
</comment>
<sequence length="102" mass="11867">MKTSKQLMENFNYLTDPMAVGKYGERFASLEAFVAAMGANMELDFVFNHIRWYLGPAKCGYILSKDDGQWTHPFNSIDEILNYDFNGLNIRQNWSEIFINEL</sequence>
<evidence type="ECO:0000313" key="1">
    <source>
        <dbReference type="EMBL" id="KRM37848.1"/>
    </source>
</evidence>
<accession>A0A922PWN1</accession>
<dbReference type="GeneID" id="87979242"/>
<proteinExistence type="predicted"/>
<dbReference type="Proteomes" id="UP000051085">
    <property type="component" value="Unassembled WGS sequence"/>
</dbReference>
<dbReference type="AlphaFoldDB" id="A0A922PWN1"/>
<reference evidence="1 2" key="1">
    <citation type="journal article" date="2015" name="Genome Announc.">
        <title>Expanding the biotechnology potential of lactobacilli through comparative genomics of 213 strains and associated genera.</title>
        <authorList>
            <person name="Sun Z."/>
            <person name="Harris H.M."/>
            <person name="McCann A."/>
            <person name="Guo C."/>
            <person name="Argimon S."/>
            <person name="Zhang W."/>
            <person name="Yang X."/>
            <person name="Jeffery I.B."/>
            <person name="Cooney J.C."/>
            <person name="Kagawa T.F."/>
            <person name="Liu W."/>
            <person name="Song Y."/>
            <person name="Salvetti E."/>
            <person name="Wrobel A."/>
            <person name="Rasinkangas P."/>
            <person name="Parkhill J."/>
            <person name="Rea M.C."/>
            <person name="O'Sullivan O."/>
            <person name="Ritari J."/>
            <person name="Douillard F.P."/>
            <person name="Paul Ross R."/>
            <person name="Yang R."/>
            <person name="Briner A.E."/>
            <person name="Felis G.E."/>
            <person name="de Vos W.M."/>
            <person name="Barrangou R."/>
            <person name="Klaenhammer T.R."/>
            <person name="Caufield P.W."/>
            <person name="Cui Y."/>
            <person name="Zhang H."/>
            <person name="O'Toole P.W."/>
        </authorList>
    </citation>
    <scope>NUCLEOTIDE SEQUENCE [LARGE SCALE GENOMIC DNA]</scope>
    <source>
        <strain evidence="1 2">DSM 8475</strain>
    </source>
</reference>
<dbReference type="EMBL" id="AZGO01000008">
    <property type="protein sequence ID" value="KRM37848.1"/>
    <property type="molecule type" value="Genomic_DNA"/>
</dbReference>
<protein>
    <submittedName>
        <fullName evidence="1">Uncharacterized protein</fullName>
    </submittedName>
</protein>
<evidence type="ECO:0000313" key="2">
    <source>
        <dbReference type="Proteomes" id="UP000051085"/>
    </source>
</evidence>
<organism evidence="1 2">
    <name type="scientific">Limosilactobacillus pontis DSM 8475</name>
    <dbReference type="NCBI Taxonomy" id="1423794"/>
    <lineage>
        <taxon>Bacteria</taxon>
        <taxon>Bacillati</taxon>
        <taxon>Bacillota</taxon>
        <taxon>Bacilli</taxon>
        <taxon>Lactobacillales</taxon>
        <taxon>Lactobacillaceae</taxon>
        <taxon>Limosilactobacillus</taxon>
    </lineage>
</organism>
<name>A0A922PWN1_9LACO</name>